<gene>
    <name evidence="1" type="ORF">TbgDal_VIII3270</name>
</gene>
<reference evidence="2" key="1">
    <citation type="journal article" date="2010" name="PLoS Negl. Trop. Dis.">
        <title>The genome sequence of Trypanosoma brucei gambiense, causative agent of chronic human african trypanosomiasis.</title>
        <authorList>
            <person name="Jackson A.P."/>
            <person name="Sanders M."/>
            <person name="Berry A."/>
            <person name="McQuillan J."/>
            <person name="Aslett M.A."/>
            <person name="Quail M.A."/>
            <person name="Chukualim B."/>
            <person name="Capewell P."/>
            <person name="MacLeod A."/>
            <person name="Melville S.E."/>
            <person name="Gibson W."/>
            <person name="Barry J.D."/>
            <person name="Berriman M."/>
            <person name="Hertz-Fowler C."/>
        </authorList>
    </citation>
    <scope>NUCLEOTIDE SEQUENCE [LARGE SCALE GENOMIC DNA]</scope>
    <source>
        <strain evidence="2">MHOM/CI/86/DAL972</strain>
    </source>
</reference>
<dbReference type="EMBL" id="FN554971">
    <property type="protein sequence ID" value="CBH13379.1"/>
    <property type="molecule type" value="Genomic_DNA"/>
</dbReference>
<name>C9ZVE1_TRYB9</name>
<sequence>MCGIYIYVYKYIRKIKIKTKTNQQESLKKTHLLLLPFLFVQYTNNTQCINVHNLSKNFPHFHQCNIYCHYWYFCLFSVPYTQYCFLSPFTFTYFLAVHESIYEHVRLYVWTCGDNKAW</sequence>
<proteinExistence type="predicted"/>
<dbReference type="GeneID" id="23863510"/>
<dbReference type="Proteomes" id="UP000002316">
    <property type="component" value="Chromosome 8"/>
</dbReference>
<evidence type="ECO:0000313" key="1">
    <source>
        <dbReference type="EMBL" id="CBH13379.1"/>
    </source>
</evidence>
<protein>
    <submittedName>
        <fullName evidence="1">Uncharacterized protein</fullName>
    </submittedName>
</protein>
<accession>C9ZVE1</accession>
<dbReference type="AlphaFoldDB" id="C9ZVE1"/>
<organism evidence="1 2">
    <name type="scientific">Trypanosoma brucei gambiense (strain MHOM/CI/86/DAL972)</name>
    <dbReference type="NCBI Taxonomy" id="679716"/>
    <lineage>
        <taxon>Eukaryota</taxon>
        <taxon>Discoba</taxon>
        <taxon>Euglenozoa</taxon>
        <taxon>Kinetoplastea</taxon>
        <taxon>Metakinetoplastina</taxon>
        <taxon>Trypanosomatida</taxon>
        <taxon>Trypanosomatidae</taxon>
        <taxon>Trypanosoma</taxon>
    </lineage>
</organism>
<dbReference type="RefSeq" id="XP_011775656.1">
    <property type="nucleotide sequence ID" value="XM_011777354.1"/>
</dbReference>
<evidence type="ECO:0000313" key="2">
    <source>
        <dbReference type="Proteomes" id="UP000002316"/>
    </source>
</evidence>
<dbReference type="KEGG" id="tbg:TbgDal_VIII3270"/>